<dbReference type="PANTHER" id="PTHR10272:SF0">
    <property type="entry name" value="PLATELET-ACTIVATING FACTOR ACETYLHYDROLASE"/>
    <property type="match status" value="1"/>
</dbReference>
<dbReference type="SUPFAM" id="SSF53474">
    <property type="entry name" value="alpha/beta-Hydrolases"/>
    <property type="match status" value="1"/>
</dbReference>
<accession>A0A437LWT3</accession>
<dbReference type="EMBL" id="SACN01000004">
    <property type="protein sequence ID" value="RVT89854.1"/>
    <property type="molecule type" value="Genomic_DNA"/>
</dbReference>
<keyword evidence="1 5" id="KW-0378">Hydrolase</keyword>
<organism evidence="5 6">
    <name type="scientific">Sphingomonas crocodyli</name>
    <dbReference type="NCBI Taxonomy" id="1979270"/>
    <lineage>
        <taxon>Bacteria</taxon>
        <taxon>Pseudomonadati</taxon>
        <taxon>Pseudomonadota</taxon>
        <taxon>Alphaproteobacteria</taxon>
        <taxon>Sphingomonadales</taxon>
        <taxon>Sphingomonadaceae</taxon>
        <taxon>Sphingomonas</taxon>
    </lineage>
</organism>
<feature type="signal peptide" evidence="4">
    <location>
        <begin position="1"/>
        <end position="21"/>
    </location>
</feature>
<keyword evidence="4" id="KW-0732">Signal</keyword>
<evidence type="ECO:0000313" key="6">
    <source>
        <dbReference type="Proteomes" id="UP000282971"/>
    </source>
</evidence>
<evidence type="ECO:0000256" key="4">
    <source>
        <dbReference type="SAM" id="SignalP"/>
    </source>
</evidence>
<protein>
    <submittedName>
        <fullName evidence="5">Dienelactone hydrolase</fullName>
    </submittedName>
</protein>
<dbReference type="AlphaFoldDB" id="A0A437LWT3"/>
<dbReference type="GO" id="GO:0003847">
    <property type="term" value="F:1-alkyl-2-acetylglycerophosphocholine esterase activity"/>
    <property type="evidence" value="ECO:0007669"/>
    <property type="project" value="TreeGrafter"/>
</dbReference>
<dbReference type="Proteomes" id="UP000282971">
    <property type="component" value="Unassembled WGS sequence"/>
</dbReference>
<gene>
    <name evidence="5" type="ORF">EOD43_21005</name>
</gene>
<dbReference type="OrthoDB" id="339159at2"/>
<dbReference type="GO" id="GO:0016042">
    <property type="term" value="P:lipid catabolic process"/>
    <property type="evidence" value="ECO:0007669"/>
    <property type="project" value="UniProtKB-KW"/>
</dbReference>
<sequence length="314" mass="33707">MRLLRACLILSALILPVAAQAAILPITLCDAVWLDAARSREVPVRIRMPAGRGKVPLIVFSHGLGGSLEAGTMWAHAWATQGFAVINLQHAGSDSALFGKPDFKSALNSTQLAARARDVQFALNEVGRKPFEGRCELRRIDPTRIGMAGHSFGAQTTLAVVGQSFPTPFEPPLADPRIRAAVGFSPSPPLTGSPEAAFANIRIPFLSVTGTQDAIPNVIAVTALQRQSPYRLMPPGDKFLLVMEGGTHAMFAGQSFSAGSSDREPTPHIRDTVIAITTAFWRAVFNDDKPALRWLQSPEGARAGLPPQDKFESK</sequence>
<evidence type="ECO:0000256" key="1">
    <source>
        <dbReference type="ARBA" id="ARBA00022801"/>
    </source>
</evidence>
<dbReference type="InterPro" id="IPR029058">
    <property type="entry name" value="AB_hydrolase_fold"/>
</dbReference>
<comment type="caution">
    <text evidence="5">The sequence shown here is derived from an EMBL/GenBank/DDBJ whole genome shotgun (WGS) entry which is preliminary data.</text>
</comment>
<proteinExistence type="predicted"/>
<keyword evidence="2" id="KW-0442">Lipid degradation</keyword>
<keyword evidence="6" id="KW-1185">Reference proteome</keyword>
<reference evidence="5 6" key="1">
    <citation type="submission" date="2019-01" db="EMBL/GenBank/DDBJ databases">
        <authorList>
            <person name="Chen W.-M."/>
        </authorList>
    </citation>
    <scope>NUCLEOTIDE SEQUENCE [LARGE SCALE GENOMIC DNA]</scope>
    <source>
        <strain evidence="5 6">CCP-7</strain>
    </source>
</reference>
<dbReference type="Pfam" id="PF03403">
    <property type="entry name" value="PAF-AH_p_II"/>
    <property type="match status" value="1"/>
</dbReference>
<evidence type="ECO:0000256" key="3">
    <source>
        <dbReference type="ARBA" id="ARBA00023098"/>
    </source>
</evidence>
<evidence type="ECO:0000256" key="2">
    <source>
        <dbReference type="ARBA" id="ARBA00022963"/>
    </source>
</evidence>
<name>A0A437LWT3_9SPHN</name>
<feature type="chain" id="PRO_5019584305" evidence="4">
    <location>
        <begin position="22"/>
        <end position="314"/>
    </location>
</feature>
<evidence type="ECO:0000313" key="5">
    <source>
        <dbReference type="EMBL" id="RVT89854.1"/>
    </source>
</evidence>
<dbReference type="RefSeq" id="WP_127746100.1">
    <property type="nucleotide sequence ID" value="NZ_SACN01000004.1"/>
</dbReference>
<keyword evidence="3" id="KW-0443">Lipid metabolism</keyword>
<dbReference type="Gene3D" id="3.40.50.1820">
    <property type="entry name" value="alpha/beta hydrolase"/>
    <property type="match status" value="1"/>
</dbReference>
<dbReference type="PANTHER" id="PTHR10272">
    <property type="entry name" value="PLATELET-ACTIVATING FACTOR ACETYLHYDROLASE"/>
    <property type="match status" value="1"/>
</dbReference>